<dbReference type="EMBL" id="MFJK01000014">
    <property type="protein sequence ID" value="OGG18482.1"/>
    <property type="molecule type" value="Genomic_DNA"/>
</dbReference>
<proteinExistence type="predicted"/>
<dbReference type="AlphaFoldDB" id="A0A1F6A1Z3"/>
<evidence type="ECO:0000313" key="3">
    <source>
        <dbReference type="Proteomes" id="UP000177871"/>
    </source>
</evidence>
<protein>
    <submittedName>
        <fullName evidence="2">Uncharacterized protein</fullName>
    </submittedName>
</protein>
<gene>
    <name evidence="2" type="ORF">A2721_01695</name>
</gene>
<keyword evidence="1" id="KW-0812">Transmembrane</keyword>
<comment type="caution">
    <text evidence="2">The sequence shown here is derived from an EMBL/GenBank/DDBJ whole genome shotgun (WGS) entry which is preliminary data.</text>
</comment>
<reference evidence="2 3" key="1">
    <citation type="journal article" date="2016" name="Nat. Commun.">
        <title>Thousands of microbial genomes shed light on interconnected biogeochemical processes in an aquifer system.</title>
        <authorList>
            <person name="Anantharaman K."/>
            <person name="Brown C.T."/>
            <person name="Hug L.A."/>
            <person name="Sharon I."/>
            <person name="Castelle C.J."/>
            <person name="Probst A.J."/>
            <person name="Thomas B.C."/>
            <person name="Singh A."/>
            <person name="Wilkins M.J."/>
            <person name="Karaoz U."/>
            <person name="Brodie E.L."/>
            <person name="Williams K.H."/>
            <person name="Hubbard S.S."/>
            <person name="Banfield J.F."/>
        </authorList>
    </citation>
    <scope>NUCLEOTIDE SEQUENCE [LARGE SCALE GENOMIC DNA]</scope>
</reference>
<evidence type="ECO:0000313" key="2">
    <source>
        <dbReference type="EMBL" id="OGG18482.1"/>
    </source>
</evidence>
<feature type="transmembrane region" description="Helical" evidence="1">
    <location>
        <begin position="5"/>
        <end position="26"/>
    </location>
</feature>
<keyword evidence="1" id="KW-1133">Transmembrane helix</keyword>
<keyword evidence="1" id="KW-0472">Membrane</keyword>
<evidence type="ECO:0000256" key="1">
    <source>
        <dbReference type="SAM" id="Phobius"/>
    </source>
</evidence>
<name>A0A1F6A1Z3_9BACT</name>
<dbReference type="STRING" id="1798381.A2721_01695"/>
<organism evidence="2 3">
    <name type="scientific">Candidatus Gottesmanbacteria bacterium RIFCSPHIGHO2_01_FULL_47_48</name>
    <dbReference type="NCBI Taxonomy" id="1798381"/>
    <lineage>
        <taxon>Bacteria</taxon>
        <taxon>Candidatus Gottesmaniibacteriota</taxon>
    </lineage>
</organism>
<sequence length="130" mass="13789">MKARVLSLAGWVIGASALLGGVYQLFSSPTEALFLLALGAIVFPPASNLITRAPQSKTIKILIGLVLLGSIAYSAYQEYAPSPEKVQDSAKKTNVNLIKQMAKQYCLEKGECPSSLDELFAGGHTAPFSS</sequence>
<dbReference type="Proteomes" id="UP000177871">
    <property type="component" value="Unassembled WGS sequence"/>
</dbReference>
<feature type="transmembrane region" description="Helical" evidence="1">
    <location>
        <begin position="32"/>
        <end position="51"/>
    </location>
</feature>
<accession>A0A1F6A1Z3</accession>